<keyword evidence="15" id="KW-1185">Reference proteome</keyword>
<dbReference type="InterPro" id="IPR050131">
    <property type="entry name" value="Peptidase_S8_subtilisin-like"/>
</dbReference>
<feature type="active site" description="Charge relay system" evidence="8">
    <location>
        <position position="643"/>
    </location>
</feature>
<organism evidence="14 15">
    <name type="scientific">Tetradesmus obliquus</name>
    <name type="common">Green alga</name>
    <name type="synonym">Acutodesmus obliquus</name>
    <dbReference type="NCBI Taxonomy" id="3088"/>
    <lineage>
        <taxon>Eukaryota</taxon>
        <taxon>Viridiplantae</taxon>
        <taxon>Chlorophyta</taxon>
        <taxon>core chlorophytes</taxon>
        <taxon>Chlorophyceae</taxon>
        <taxon>CS clade</taxon>
        <taxon>Sphaeropleales</taxon>
        <taxon>Scenedesmaceae</taxon>
        <taxon>Tetradesmus</taxon>
    </lineage>
</organism>
<dbReference type="InterPro" id="IPR023828">
    <property type="entry name" value="Peptidase_S8_Ser-AS"/>
</dbReference>
<feature type="compositionally biased region" description="Low complexity" evidence="9">
    <location>
        <begin position="81"/>
        <end position="120"/>
    </location>
</feature>
<feature type="active site" description="Charge relay system" evidence="8">
    <location>
        <position position="176"/>
    </location>
</feature>
<feature type="region of interest" description="Disordered" evidence="9">
    <location>
        <begin position="1"/>
        <end position="26"/>
    </location>
</feature>
<evidence type="ECO:0000313" key="15">
    <source>
        <dbReference type="Proteomes" id="UP000256970"/>
    </source>
</evidence>
<gene>
    <name evidence="14" type="ORF">BQ4739_LOCUS1693</name>
</gene>
<feature type="compositionally biased region" description="Low complexity" evidence="9">
    <location>
        <begin position="666"/>
        <end position="685"/>
    </location>
</feature>
<keyword evidence="6 8" id="KW-0378">Hydrolase</keyword>
<evidence type="ECO:0000256" key="7">
    <source>
        <dbReference type="ARBA" id="ARBA00022825"/>
    </source>
</evidence>
<dbReference type="Gene3D" id="3.40.50.200">
    <property type="entry name" value="Peptidase S8/S53 domain"/>
    <property type="match status" value="1"/>
</dbReference>
<dbReference type="InterPro" id="IPR022229">
    <property type="entry name" value="TPPII_Ig-like-2"/>
</dbReference>
<evidence type="ECO:0000256" key="3">
    <source>
        <dbReference type="ARBA" id="ARBA00012462"/>
    </source>
</evidence>
<evidence type="ECO:0000256" key="5">
    <source>
        <dbReference type="ARBA" id="ARBA00022670"/>
    </source>
</evidence>
<dbReference type="GO" id="GO:0004252">
    <property type="term" value="F:serine-type endopeptidase activity"/>
    <property type="evidence" value="ECO:0007669"/>
    <property type="project" value="UniProtKB-UniRule"/>
</dbReference>
<evidence type="ECO:0000256" key="2">
    <source>
        <dbReference type="ARBA" id="ARBA00011073"/>
    </source>
</evidence>
<dbReference type="GO" id="GO:0004177">
    <property type="term" value="F:aminopeptidase activity"/>
    <property type="evidence" value="ECO:0007669"/>
    <property type="project" value="UniProtKB-KW"/>
</dbReference>
<evidence type="ECO:0000259" key="10">
    <source>
        <dbReference type="Pfam" id="PF00082"/>
    </source>
</evidence>
<dbReference type="Gene3D" id="2.20.25.690">
    <property type="match status" value="2"/>
</dbReference>
<evidence type="ECO:0000259" key="12">
    <source>
        <dbReference type="Pfam" id="PF21223"/>
    </source>
</evidence>
<dbReference type="GO" id="GO:0006508">
    <property type="term" value="P:proteolysis"/>
    <property type="evidence" value="ECO:0007669"/>
    <property type="project" value="UniProtKB-KW"/>
</dbReference>
<dbReference type="STRING" id="3088.A0A383V887"/>
<keyword evidence="7 8" id="KW-0720">Serine protease</keyword>
<dbReference type="PROSITE" id="PS51892">
    <property type="entry name" value="SUBTILASE"/>
    <property type="match status" value="1"/>
</dbReference>
<evidence type="ECO:0000259" key="13">
    <source>
        <dbReference type="Pfam" id="PF21316"/>
    </source>
</evidence>
<sequence length="1572" mass="161491">MRASPAVRTPALNTSSRSRLGSSYARVATSVTRQKFRTAACASVKCSAVHNAAVHSTSSSSSSNSTGASSHPLKPKPPRPQQQQQQQQGQSASSSKAPIAQQSVVAGSGSSSSSSSAAGSRDMAQRPAAAAAAGSSLGDALQLFAGAMPKSEIGALRFLEQHPNCDGRGVVVAIFDTGVDPSAAGLQVTTDGKPKIIDVMDCTGSGDVDTSTIAAADEAGCITGASGRRLQLNHGWVNPSGQWHVGCRRLFELFPKPLQSRVKEQRKKAFEEAQRAAVAAAAAAALAAAAKAPPATSSSSNTSSDAATPAAPAAAAAADGTNPAAAAAAAAGPSKSELEARLTYLQDSFKSYDDAGPVVDCVVWHDGSTWRVALDTSDMYPDYSSSSSSSDEKDEEQQQQQQGCGRRQGLLADFTPLADFKQERQYGKFSGQDGCAYAVKVYDEGNTLCIVVDAGAHGTHVAGIVAAHFPDDPAANGMAPGAQIISCKIGDSRLGSMETGTGLVRALAAVMEAGADIINMSYGEPASRADVGRAIDIAAETVHKAGVIFVASAGNAGPALSTVGAPGGTSSALLGIGAYVSPDLAAAGHSLRQELQHGQQYTWSSRGPTHDGDIGVALSAPGGAIAPVPGWTLQKRQLMNGTSMASPCAAGGIALILSGLKAHGAAGPNGSSSSSDPAAAAAGTGKQWISPNRVRRAVEATCQPLGGAAPDAVLTYGRGLLQVDAAFDYLLKSADVDLPDVRYDVAVSGGPGSSAGLGAPRRGVYMRQPHEAAGPASYTVSVTPALHEDASVDDKLAVEEHLVLHTNAPWLSAPELLLLHHNGRTFELRVDPTALLPGLHYGEVLAINPDQEWRGPLFRVPVTVVKPQDLLQSPDIDAAAAAGATSAVEQPPTGFGGAAGGAGVAAAAAAAGAAAAAAGGDVPPHTLRLGPLTLQPGQELRHFVVAPAGATWAEMVIRGGSFDTPKVYMIRATQLLPDVRFSDSEYRTTLTLSPSSEYSAAFKVAGEATLELTLSQFWSSLGSSSLEVELSFHGLAAQPAAGVLGVGGPAAAAGAGLLLEGAAGPLKLLVECPLRRQKVKPEAKLTHANLSIKPKEATVEPLLDPRDCLPGGRVAYRLVLTYGFTVTEGGKYKPCVPLTNRYLYDSPLEAQLTQIFDSHKRLLYTGDAVPDEVALAKGEHSARLLLRHDDRALLEKLKGTCLVLSRKLDSPVAVPVYSSHAAALTGGSAAGECFLSAGDRAMLWLGPVPEDKLPKDAQGRVLEGTLSLGQLRRGSGAAPAVTPFAYLPPPPAADKAAGKGDSSSSSKPPPKPPAERLSEALRDAKLALLKELKADQPEEAAAAEDLSTELLAEAPSHLPLLLEVMKRRDAAAKGEARAAQLPAIIAAADAVIAAINVPELAAFLALRAPADADEANSSSSSSSEVSSSSSGSSSSSYKQQKAEKDAAKAALLEALRVKLKAQLEAAEVVPGDAAAAADVAATAAQLRQWVDTSADKEYLLLHARVEAAAGRPAAALTALDKLLAPSDEVPAAAAPEASLLKRTLLQQLGWQHWAAYDEAWARVKFPAKLPPL</sequence>
<dbReference type="Pfam" id="PF21316">
    <property type="entry name" value="TPPII_GBD"/>
    <property type="match status" value="1"/>
</dbReference>
<dbReference type="PRINTS" id="PR00723">
    <property type="entry name" value="SUBTILISIN"/>
</dbReference>
<dbReference type="InterPro" id="IPR015500">
    <property type="entry name" value="Peptidase_S8_subtilisin-rel"/>
</dbReference>
<dbReference type="SUPFAM" id="SSF52743">
    <property type="entry name" value="Subtilisin-like"/>
    <property type="match status" value="1"/>
</dbReference>
<keyword evidence="4" id="KW-0031">Aminopeptidase</keyword>
<dbReference type="Pfam" id="PF00082">
    <property type="entry name" value="Peptidase_S8"/>
    <property type="match status" value="1"/>
</dbReference>
<name>A0A383V887_TETOB</name>
<dbReference type="InterPro" id="IPR036852">
    <property type="entry name" value="Peptidase_S8/S53_dom_sf"/>
</dbReference>
<keyword evidence="5 8" id="KW-0645">Protease</keyword>
<protein>
    <recommendedName>
        <fullName evidence="3">tripeptidyl-peptidase II</fullName>
        <ecNumber evidence="3">3.4.14.10</ecNumber>
    </recommendedName>
</protein>
<feature type="domain" description="Tripeptidyl peptidase II second Ig-like" evidence="11">
    <location>
        <begin position="1073"/>
        <end position="1258"/>
    </location>
</feature>
<accession>A0A383V887</accession>
<dbReference type="EC" id="3.4.14.10" evidence="3"/>
<feature type="domain" description="Tripeptidyl-peptidase II first Ig-like" evidence="12">
    <location>
        <begin position="761"/>
        <end position="865"/>
    </location>
</feature>
<dbReference type="InterPro" id="IPR048384">
    <property type="entry name" value="TPPII_GBD"/>
</dbReference>
<reference evidence="14 15" key="1">
    <citation type="submission" date="2016-10" db="EMBL/GenBank/DDBJ databases">
        <authorList>
            <person name="Cai Z."/>
        </authorList>
    </citation>
    <scope>NUCLEOTIDE SEQUENCE [LARGE SCALE GENOMIC DNA]</scope>
</reference>
<proteinExistence type="inferred from homology"/>
<dbReference type="InterPro" id="IPR046940">
    <property type="entry name" value="TPPII_Ig-like_sf"/>
</dbReference>
<dbReference type="GO" id="GO:0008240">
    <property type="term" value="F:tripeptidyl-peptidase activity"/>
    <property type="evidence" value="ECO:0007669"/>
    <property type="project" value="UniProtKB-EC"/>
</dbReference>
<dbReference type="Gene3D" id="1.25.40.710">
    <property type="match status" value="1"/>
</dbReference>
<evidence type="ECO:0000256" key="4">
    <source>
        <dbReference type="ARBA" id="ARBA00022438"/>
    </source>
</evidence>
<dbReference type="PANTHER" id="PTHR43806">
    <property type="entry name" value="PEPTIDASE S8"/>
    <property type="match status" value="1"/>
</dbReference>
<evidence type="ECO:0000259" key="11">
    <source>
        <dbReference type="Pfam" id="PF12580"/>
    </source>
</evidence>
<feature type="domain" description="Peptidase S8/S53" evidence="10">
    <location>
        <begin position="167"/>
        <end position="661"/>
    </location>
</feature>
<dbReference type="EMBL" id="FNXT01000129">
    <property type="protein sequence ID" value="SZX61170.1"/>
    <property type="molecule type" value="Genomic_DNA"/>
</dbReference>
<dbReference type="InterPro" id="IPR022398">
    <property type="entry name" value="Peptidase_S8_His-AS"/>
</dbReference>
<evidence type="ECO:0000256" key="6">
    <source>
        <dbReference type="ARBA" id="ARBA00022801"/>
    </source>
</evidence>
<comment type="catalytic activity">
    <reaction evidence="1">
        <text>Release of an N-terminal tripeptide from a polypeptide.</text>
        <dbReference type="EC" id="3.4.14.10"/>
    </reaction>
</comment>
<feature type="region of interest" description="Disordered" evidence="9">
    <location>
        <begin position="1413"/>
        <end position="1440"/>
    </location>
</feature>
<evidence type="ECO:0000313" key="14">
    <source>
        <dbReference type="EMBL" id="SZX61170.1"/>
    </source>
</evidence>
<dbReference type="PROSITE" id="PS00137">
    <property type="entry name" value="SUBTILASE_HIS"/>
    <property type="match status" value="1"/>
</dbReference>
<dbReference type="InterPro" id="IPR000209">
    <property type="entry name" value="Peptidase_S8/S53_dom"/>
</dbReference>
<dbReference type="Pfam" id="PF12580">
    <property type="entry name" value="TPPII"/>
    <property type="match status" value="1"/>
</dbReference>
<dbReference type="GO" id="GO:0005829">
    <property type="term" value="C:cytosol"/>
    <property type="evidence" value="ECO:0007669"/>
    <property type="project" value="TreeGrafter"/>
</dbReference>
<feature type="region of interest" description="Disordered" evidence="9">
    <location>
        <begin position="666"/>
        <end position="686"/>
    </location>
</feature>
<feature type="compositionally biased region" description="Low complexity" evidence="9">
    <location>
        <begin position="1417"/>
        <end position="1439"/>
    </location>
</feature>
<evidence type="ECO:0000256" key="9">
    <source>
        <dbReference type="SAM" id="MobiDB-lite"/>
    </source>
</evidence>
<comment type="similarity">
    <text evidence="2 8">Belongs to the peptidase S8 family.</text>
</comment>
<dbReference type="InterPro" id="IPR048383">
    <property type="entry name" value="TPPII_Ig-like-1"/>
</dbReference>
<evidence type="ECO:0000256" key="1">
    <source>
        <dbReference type="ARBA" id="ARBA00001910"/>
    </source>
</evidence>
<dbReference type="PROSITE" id="PS00138">
    <property type="entry name" value="SUBTILASE_SER"/>
    <property type="match status" value="1"/>
</dbReference>
<feature type="region of interest" description="Disordered" evidence="9">
    <location>
        <begin position="380"/>
        <end position="408"/>
    </location>
</feature>
<dbReference type="Gene3D" id="2.60.40.3170">
    <property type="match status" value="1"/>
</dbReference>
<feature type="compositionally biased region" description="Polar residues" evidence="9">
    <location>
        <begin position="11"/>
        <end position="21"/>
    </location>
</feature>
<feature type="compositionally biased region" description="Low complexity" evidence="9">
    <location>
        <begin position="1293"/>
        <end position="1306"/>
    </location>
</feature>
<dbReference type="PANTHER" id="PTHR43806:SF14">
    <property type="entry name" value="TRIPEPTIDYL-PEPTIDASE 2"/>
    <property type="match status" value="1"/>
</dbReference>
<evidence type="ECO:0000256" key="8">
    <source>
        <dbReference type="PROSITE-ProRule" id="PRU01240"/>
    </source>
</evidence>
<feature type="compositionally biased region" description="Low complexity" evidence="9">
    <location>
        <begin position="55"/>
        <end position="72"/>
    </location>
</feature>
<feature type="region of interest" description="Disordered" evidence="9">
    <location>
        <begin position="55"/>
        <end position="122"/>
    </location>
</feature>
<dbReference type="InterPro" id="IPR046939">
    <property type="entry name" value="TPPII_C_sf"/>
</dbReference>
<feature type="region of interest" description="Disordered" evidence="9">
    <location>
        <begin position="1282"/>
        <end position="1316"/>
    </location>
</feature>
<feature type="active site" description="Charge relay system" evidence="8">
    <location>
        <position position="457"/>
    </location>
</feature>
<dbReference type="Pfam" id="PF21223">
    <property type="entry name" value="TPPII_Ig-like-1"/>
    <property type="match status" value="1"/>
</dbReference>
<dbReference type="Proteomes" id="UP000256970">
    <property type="component" value="Unassembled WGS sequence"/>
</dbReference>
<feature type="domain" description="Tripeptidyl-peptidase II galactose-binding" evidence="13">
    <location>
        <begin position="935"/>
        <end position="1022"/>
    </location>
</feature>